<accession>A0A2Z5G4X3</accession>
<sequence>MLANGWRMIIVAGLVLLDPWLIECQTINPDRDVTLTRNYVEGETISYQMKAINAGHMRTIRYEAQANARVERKPSGPLVENFAWTGLLVNGQTVPLTPTSLQFREDLSLSPEYTLSVPDLSKVQPILIGPITDLLTFYADVQLAMRQKNLLRTGDHIYVKHGTPSSWADGTYTVFGQDSIDFDITLTEMDQTAHEATLLIRHVPPVQAQIQFPARWMVAPVGDHPNNWVEVEKTAQGKYSAEVGKETFEVAIRLSLPSGRILSAKMDNPVDVLGRDCDDAALLNCGAPQRYHIRRQIFLLAEKSK</sequence>
<organism evidence="1 2">
    <name type="scientific">Acidisarcina polymorpha</name>
    <dbReference type="NCBI Taxonomy" id="2211140"/>
    <lineage>
        <taxon>Bacteria</taxon>
        <taxon>Pseudomonadati</taxon>
        <taxon>Acidobacteriota</taxon>
        <taxon>Terriglobia</taxon>
        <taxon>Terriglobales</taxon>
        <taxon>Acidobacteriaceae</taxon>
        <taxon>Acidisarcina</taxon>
    </lineage>
</organism>
<keyword evidence="2" id="KW-1185">Reference proteome</keyword>
<evidence type="ECO:0000313" key="2">
    <source>
        <dbReference type="Proteomes" id="UP000253606"/>
    </source>
</evidence>
<proteinExistence type="predicted"/>
<evidence type="ECO:0000313" key="1">
    <source>
        <dbReference type="EMBL" id="AXC13807.1"/>
    </source>
</evidence>
<protein>
    <submittedName>
        <fullName evidence="1">Uncharacterized protein</fullName>
    </submittedName>
</protein>
<dbReference type="EMBL" id="CP030840">
    <property type="protein sequence ID" value="AXC13807.1"/>
    <property type="molecule type" value="Genomic_DNA"/>
</dbReference>
<dbReference type="Proteomes" id="UP000253606">
    <property type="component" value="Chromosome"/>
</dbReference>
<dbReference type="AlphaFoldDB" id="A0A2Z5G4X3"/>
<name>A0A2Z5G4X3_9BACT</name>
<dbReference type="RefSeq" id="WP_161557471.1">
    <property type="nucleotide sequence ID" value="NZ_CP030840.1"/>
</dbReference>
<gene>
    <name evidence="1" type="ORF">ACPOL_4535</name>
</gene>
<dbReference type="KEGG" id="abas:ACPOL_4535"/>
<reference evidence="1 2" key="1">
    <citation type="journal article" date="2018" name="Front. Microbiol.">
        <title>Hydrolytic Capabilities as a Key to Environmental Success: Chitinolytic and Cellulolytic Acidobacteria From Acidic Sub-arctic Soils and Boreal Peatlands.</title>
        <authorList>
            <person name="Belova S.E."/>
            <person name="Ravin N.V."/>
            <person name="Pankratov T.A."/>
            <person name="Rakitin A.L."/>
            <person name="Ivanova A.A."/>
            <person name="Beletsky A.V."/>
            <person name="Mardanov A.V."/>
            <person name="Sinninghe Damste J.S."/>
            <person name="Dedysh S.N."/>
        </authorList>
    </citation>
    <scope>NUCLEOTIDE SEQUENCE [LARGE SCALE GENOMIC DNA]</scope>
    <source>
        <strain evidence="1 2">SBC82</strain>
    </source>
</reference>